<evidence type="ECO:0008006" key="9">
    <source>
        <dbReference type="Google" id="ProtNLM"/>
    </source>
</evidence>
<keyword evidence="4" id="KW-0732">Signal</keyword>
<sequence length="408" mass="45179">MTFHPIIFLLLLTVTVSSKKHAGLVGDCGSTGTRIFFYQVDVEQGGEKLTDLAVRKVTTLTPGASTQWRSGTLEDVLAADLAEAVEPIIEQVEGDGSIATWHGLSLLGTGGIRRMNATSREDLWARLKRELTAKLPRVSIEVGDIPGELEALYALTSVSFLYHGEVGVLDLGGRSLEISNPPMPPLNSIEALQLSRGPSDEEEESLVEVVSLGIGERNMKKWIHFERPAEEHLCIYAEEGSVGNADGCRGLLREYLDEHRGPVLADFVARDTDYIGIGLFVYAIDFAHWLEEIPSYPHVTVDDLLYAASEAVCSTPFNHSRFTSHPNTQHLVEARGRCADICYAGELLRVVLPWLTIVVSFFQDMNLTSIMIGHPVDDVELEWTLGYFLREAATIDIIERKDDEEEEL</sequence>
<evidence type="ECO:0000313" key="6">
    <source>
        <dbReference type="EMBL" id="KAF4668683.1"/>
    </source>
</evidence>
<dbReference type="InterPro" id="IPR000407">
    <property type="entry name" value="GDA1_CD39_NTPase"/>
</dbReference>
<keyword evidence="2" id="KW-0378">Hydrolase</keyword>
<evidence type="ECO:0000313" key="5">
    <source>
        <dbReference type="EMBL" id="KAF4667002.1"/>
    </source>
</evidence>
<comment type="caution">
    <text evidence="6">The sequence shown here is derived from an EMBL/GenBank/DDBJ whole genome shotgun (WGS) entry which is preliminary data.</text>
</comment>
<accession>A0A7J6MAP3</accession>
<dbReference type="Gene3D" id="3.30.420.40">
    <property type="match status" value="1"/>
</dbReference>
<evidence type="ECO:0000313" key="7">
    <source>
        <dbReference type="Proteomes" id="UP000570595"/>
    </source>
</evidence>
<reference evidence="7 8" key="1">
    <citation type="submission" date="2020-04" db="EMBL/GenBank/DDBJ databases">
        <title>Perkinsus olseni comparative genomics.</title>
        <authorList>
            <person name="Bogema D.R."/>
        </authorList>
    </citation>
    <scope>NUCLEOTIDE SEQUENCE [LARGE SCALE GENOMIC DNA]</scope>
    <source>
        <strain evidence="5">ATCC PRA-179</strain>
        <strain evidence="6">ATCC PRA-31</strain>
    </source>
</reference>
<dbReference type="Proteomes" id="UP000570595">
    <property type="component" value="Unassembled WGS sequence"/>
</dbReference>
<dbReference type="Proteomes" id="UP000572268">
    <property type="component" value="Unassembled WGS sequence"/>
</dbReference>
<dbReference type="Gene3D" id="3.30.420.150">
    <property type="entry name" value="Exopolyphosphatase. Domain 2"/>
    <property type="match status" value="1"/>
</dbReference>
<dbReference type="GO" id="GO:0016787">
    <property type="term" value="F:hydrolase activity"/>
    <property type="evidence" value="ECO:0007669"/>
    <property type="project" value="UniProtKB-KW"/>
</dbReference>
<evidence type="ECO:0000313" key="8">
    <source>
        <dbReference type="Proteomes" id="UP000572268"/>
    </source>
</evidence>
<feature type="active site" description="Proton acceptor" evidence="3">
    <location>
        <position position="150"/>
    </location>
</feature>
<evidence type="ECO:0000256" key="1">
    <source>
        <dbReference type="ARBA" id="ARBA00009283"/>
    </source>
</evidence>
<comment type="similarity">
    <text evidence="1">Belongs to the GDA1/CD39 NTPase family.</text>
</comment>
<evidence type="ECO:0000256" key="3">
    <source>
        <dbReference type="PIRSR" id="PIRSR600407-1"/>
    </source>
</evidence>
<organism evidence="6 8">
    <name type="scientific">Perkinsus olseni</name>
    <name type="common">Perkinsus atlanticus</name>
    <dbReference type="NCBI Taxonomy" id="32597"/>
    <lineage>
        <taxon>Eukaryota</taxon>
        <taxon>Sar</taxon>
        <taxon>Alveolata</taxon>
        <taxon>Perkinsozoa</taxon>
        <taxon>Perkinsea</taxon>
        <taxon>Perkinsida</taxon>
        <taxon>Perkinsidae</taxon>
        <taxon>Perkinsus</taxon>
    </lineage>
</organism>
<evidence type="ECO:0000256" key="2">
    <source>
        <dbReference type="ARBA" id="ARBA00022801"/>
    </source>
</evidence>
<feature type="signal peptide" evidence="4">
    <location>
        <begin position="1"/>
        <end position="18"/>
    </location>
</feature>
<protein>
    <recommendedName>
        <fullName evidence="9">Ectonucleoside triphosphate diphosphohydrolase</fullName>
    </recommendedName>
</protein>
<evidence type="ECO:0000256" key="4">
    <source>
        <dbReference type="SAM" id="SignalP"/>
    </source>
</evidence>
<dbReference type="EMBL" id="JABANN010000155">
    <property type="protein sequence ID" value="KAF4668683.1"/>
    <property type="molecule type" value="Genomic_DNA"/>
</dbReference>
<name>A0A7J6MAP3_PEROL</name>
<dbReference type="OrthoDB" id="10463539at2759"/>
<proteinExistence type="inferred from homology"/>
<dbReference type="PANTHER" id="PTHR11782">
    <property type="entry name" value="ADENOSINE/GUANOSINE DIPHOSPHATASE"/>
    <property type="match status" value="1"/>
</dbReference>
<dbReference type="EMBL" id="JABAHT010000062">
    <property type="protein sequence ID" value="KAF4667002.1"/>
    <property type="molecule type" value="Genomic_DNA"/>
</dbReference>
<dbReference type="AlphaFoldDB" id="A0A7J6MAP3"/>
<gene>
    <name evidence="6" type="ORF">FOL46_001860</name>
    <name evidence="5" type="ORF">FOZ61_008970</name>
</gene>
<feature type="chain" id="PRO_5036205463" description="Ectonucleoside triphosphate diphosphohydrolase" evidence="4">
    <location>
        <begin position="19"/>
        <end position="408"/>
    </location>
</feature>